<proteinExistence type="predicted"/>
<comment type="caution">
    <text evidence="1">The sequence shown here is derived from an EMBL/GenBank/DDBJ whole genome shotgun (WGS) entry which is preliminary data.</text>
</comment>
<dbReference type="EMBL" id="JAQQAF010000002">
    <property type="protein sequence ID" value="KAJ8504534.1"/>
    <property type="molecule type" value="Genomic_DNA"/>
</dbReference>
<name>A0AAV8RKZ8_ENSVE</name>
<evidence type="ECO:0000313" key="2">
    <source>
        <dbReference type="Proteomes" id="UP001222027"/>
    </source>
</evidence>
<dbReference type="AlphaFoldDB" id="A0AAV8RKZ8"/>
<gene>
    <name evidence="1" type="ORF">OPV22_005420</name>
</gene>
<evidence type="ECO:0000313" key="1">
    <source>
        <dbReference type="EMBL" id="KAJ8504534.1"/>
    </source>
</evidence>
<keyword evidence="2" id="KW-1185">Reference proteome</keyword>
<reference evidence="1 2" key="1">
    <citation type="submission" date="2022-12" db="EMBL/GenBank/DDBJ databases">
        <title>Chromosome-scale assembly of the Ensete ventricosum genome.</title>
        <authorList>
            <person name="Dussert Y."/>
            <person name="Stocks J."/>
            <person name="Wendawek A."/>
            <person name="Woldeyes F."/>
            <person name="Nichols R.A."/>
            <person name="Borrell J.S."/>
        </authorList>
    </citation>
    <scope>NUCLEOTIDE SEQUENCE [LARGE SCALE GENOMIC DNA]</scope>
    <source>
        <strain evidence="2">cv. Maze</strain>
        <tissue evidence="1">Seeds</tissue>
    </source>
</reference>
<organism evidence="1 2">
    <name type="scientific">Ensete ventricosum</name>
    <name type="common">Abyssinian banana</name>
    <name type="synonym">Musa ensete</name>
    <dbReference type="NCBI Taxonomy" id="4639"/>
    <lineage>
        <taxon>Eukaryota</taxon>
        <taxon>Viridiplantae</taxon>
        <taxon>Streptophyta</taxon>
        <taxon>Embryophyta</taxon>
        <taxon>Tracheophyta</taxon>
        <taxon>Spermatophyta</taxon>
        <taxon>Magnoliopsida</taxon>
        <taxon>Liliopsida</taxon>
        <taxon>Zingiberales</taxon>
        <taxon>Musaceae</taxon>
        <taxon>Ensete</taxon>
    </lineage>
</organism>
<dbReference type="Proteomes" id="UP001222027">
    <property type="component" value="Unassembled WGS sequence"/>
</dbReference>
<accession>A0AAV8RKZ8</accession>
<protein>
    <submittedName>
        <fullName evidence="1">Uncharacterized protein</fullName>
    </submittedName>
</protein>
<sequence>MERCRSPFPLILLIPSLLAPHHLSSSLLVGLGFMLASATRYYGAFRASRYADSMGLIEIVVIDGSFLFQISLRIHRLIKLWFADGSDLLSINYATERKRLLAYDIKLDK</sequence>